<sequence>QRHGVAVFLAITMCTSLFLLYSVSYNNDSTASSASKGASGEKAEPTKETVNAHRTPVPLQGYSGIIDHKVKTRHSYCKGDACHYKRDLITFFWRKQKTIF</sequence>
<feature type="compositionally biased region" description="Basic and acidic residues" evidence="1">
    <location>
        <begin position="39"/>
        <end position="51"/>
    </location>
</feature>
<feature type="region of interest" description="Disordered" evidence="1">
    <location>
        <begin position="29"/>
        <end position="54"/>
    </location>
</feature>
<accession>A0A9W7WXB7</accession>
<feature type="non-terminal residue" evidence="3">
    <location>
        <position position="1"/>
    </location>
</feature>
<evidence type="ECO:0000256" key="2">
    <source>
        <dbReference type="SAM" id="Phobius"/>
    </source>
</evidence>
<evidence type="ECO:0000256" key="1">
    <source>
        <dbReference type="SAM" id="MobiDB-lite"/>
    </source>
</evidence>
<proteinExistence type="predicted"/>
<keyword evidence="2" id="KW-1133">Transmembrane helix</keyword>
<feature type="transmembrane region" description="Helical" evidence="2">
    <location>
        <begin position="6"/>
        <end position="23"/>
    </location>
</feature>
<keyword evidence="2" id="KW-0472">Membrane</keyword>
<name>A0A9W7WXB7_TRIRA</name>
<dbReference type="AlphaFoldDB" id="A0A9W7WXB7"/>
<keyword evidence="4" id="KW-1185">Reference proteome</keyword>
<comment type="caution">
    <text evidence="3">The sequence shown here is derived from an EMBL/GenBank/DDBJ whole genome shotgun (WGS) entry which is preliminary data.</text>
</comment>
<dbReference type="EMBL" id="JAFHDT010000005">
    <property type="protein sequence ID" value="KAI7810083.1"/>
    <property type="molecule type" value="Genomic_DNA"/>
</dbReference>
<evidence type="ECO:0000313" key="3">
    <source>
        <dbReference type="EMBL" id="KAI7810083.1"/>
    </source>
</evidence>
<dbReference type="Proteomes" id="UP001059041">
    <property type="component" value="Linkage Group LG5"/>
</dbReference>
<evidence type="ECO:0000313" key="4">
    <source>
        <dbReference type="Proteomes" id="UP001059041"/>
    </source>
</evidence>
<keyword evidence="2" id="KW-0812">Transmembrane</keyword>
<organism evidence="3 4">
    <name type="scientific">Triplophysa rosa</name>
    <name type="common">Cave loach</name>
    <dbReference type="NCBI Taxonomy" id="992332"/>
    <lineage>
        <taxon>Eukaryota</taxon>
        <taxon>Metazoa</taxon>
        <taxon>Chordata</taxon>
        <taxon>Craniata</taxon>
        <taxon>Vertebrata</taxon>
        <taxon>Euteleostomi</taxon>
        <taxon>Actinopterygii</taxon>
        <taxon>Neopterygii</taxon>
        <taxon>Teleostei</taxon>
        <taxon>Ostariophysi</taxon>
        <taxon>Cypriniformes</taxon>
        <taxon>Nemacheilidae</taxon>
        <taxon>Triplophysa</taxon>
    </lineage>
</organism>
<gene>
    <name evidence="3" type="ORF">IRJ41_022891</name>
</gene>
<reference evidence="3" key="1">
    <citation type="submission" date="2021-02" db="EMBL/GenBank/DDBJ databases">
        <title>Comparative genomics reveals that relaxation of natural selection precedes convergent phenotypic evolution of cavefish.</title>
        <authorList>
            <person name="Peng Z."/>
        </authorList>
    </citation>
    <scope>NUCLEOTIDE SEQUENCE</scope>
    <source>
        <tissue evidence="3">Muscle</tissue>
    </source>
</reference>
<protein>
    <submittedName>
        <fullName evidence="3">Alpha-N-acetylgalactosaminide alpha-2</fullName>
    </submittedName>
</protein>